<feature type="chain" id="PRO_5001590423" description="Spondin domain-containing protein" evidence="1">
    <location>
        <begin position="17"/>
        <end position="76"/>
    </location>
</feature>
<feature type="signal peptide" evidence="1">
    <location>
        <begin position="1"/>
        <end position="16"/>
    </location>
</feature>
<gene>
    <name evidence="3" type="ORF">GSONMT00004039001</name>
</gene>
<dbReference type="InterPro" id="IPR038678">
    <property type="entry name" value="Spondin_N_sf"/>
</dbReference>
<name>A0A060WZA9_ONCMY</name>
<dbReference type="InterPro" id="IPR009465">
    <property type="entry name" value="Spondin_N"/>
</dbReference>
<accession>A0A060WZA9</accession>
<sequence>MIILVLFCFLTSPGRANHWSAIIGASHSKNYVLWEYGGYASEGIKKVAELGSPVSMEEEIRQKVRLGTAVCTYTCY</sequence>
<evidence type="ECO:0000313" key="3">
    <source>
        <dbReference type="EMBL" id="CDQ69935.1"/>
    </source>
</evidence>
<evidence type="ECO:0000313" key="4">
    <source>
        <dbReference type="Proteomes" id="UP000193380"/>
    </source>
</evidence>
<feature type="domain" description="Spondin" evidence="2">
    <location>
        <begin position="1"/>
        <end position="76"/>
    </location>
</feature>
<evidence type="ECO:0000256" key="1">
    <source>
        <dbReference type="SAM" id="SignalP"/>
    </source>
</evidence>
<dbReference type="Proteomes" id="UP000193380">
    <property type="component" value="Unassembled WGS sequence"/>
</dbReference>
<protein>
    <recommendedName>
        <fullName evidence="2">Spondin domain-containing protein</fullName>
    </recommendedName>
</protein>
<reference evidence="3" key="1">
    <citation type="journal article" date="2014" name="Nat. Commun.">
        <title>The rainbow trout genome provides novel insights into evolution after whole-genome duplication in vertebrates.</title>
        <authorList>
            <person name="Berthelot C."/>
            <person name="Brunet F."/>
            <person name="Chalopin D."/>
            <person name="Juanchich A."/>
            <person name="Bernard M."/>
            <person name="Noel B."/>
            <person name="Bento P."/>
            <person name="Da Silva C."/>
            <person name="Labadie K."/>
            <person name="Alberti A."/>
            <person name="Aury J.M."/>
            <person name="Louis A."/>
            <person name="Dehais P."/>
            <person name="Bardou P."/>
            <person name="Montfort J."/>
            <person name="Klopp C."/>
            <person name="Cabau C."/>
            <person name="Gaspin C."/>
            <person name="Thorgaard G.H."/>
            <person name="Boussaha M."/>
            <person name="Quillet E."/>
            <person name="Guyomard R."/>
            <person name="Galiana D."/>
            <person name="Bobe J."/>
            <person name="Volff J.N."/>
            <person name="Genet C."/>
            <person name="Wincker P."/>
            <person name="Jaillon O."/>
            <person name="Roest Crollius H."/>
            <person name="Guiguen Y."/>
        </authorList>
    </citation>
    <scope>NUCLEOTIDE SEQUENCE [LARGE SCALE GENOMIC DNA]</scope>
</reference>
<proteinExistence type="predicted"/>
<dbReference type="AlphaFoldDB" id="A0A060WZA9"/>
<organism evidence="3 4">
    <name type="scientific">Oncorhynchus mykiss</name>
    <name type="common">Rainbow trout</name>
    <name type="synonym">Salmo gairdneri</name>
    <dbReference type="NCBI Taxonomy" id="8022"/>
    <lineage>
        <taxon>Eukaryota</taxon>
        <taxon>Metazoa</taxon>
        <taxon>Chordata</taxon>
        <taxon>Craniata</taxon>
        <taxon>Vertebrata</taxon>
        <taxon>Euteleostomi</taxon>
        <taxon>Actinopterygii</taxon>
        <taxon>Neopterygii</taxon>
        <taxon>Teleostei</taxon>
        <taxon>Protacanthopterygii</taxon>
        <taxon>Salmoniformes</taxon>
        <taxon>Salmonidae</taxon>
        <taxon>Salmoninae</taxon>
        <taxon>Oncorhynchus</taxon>
    </lineage>
</organism>
<dbReference type="Gene3D" id="2.60.40.2130">
    <property type="entry name" value="F-spondin domain"/>
    <property type="match status" value="1"/>
</dbReference>
<dbReference type="Pfam" id="PF06468">
    <property type="entry name" value="Spond_N"/>
    <property type="match status" value="1"/>
</dbReference>
<evidence type="ECO:0000259" key="2">
    <source>
        <dbReference type="PROSITE" id="PS51020"/>
    </source>
</evidence>
<dbReference type="PROSITE" id="PS51020">
    <property type="entry name" value="SPONDIN"/>
    <property type="match status" value="1"/>
</dbReference>
<reference evidence="3" key="2">
    <citation type="submission" date="2014-03" db="EMBL/GenBank/DDBJ databases">
        <authorList>
            <person name="Genoscope - CEA"/>
        </authorList>
    </citation>
    <scope>NUCLEOTIDE SEQUENCE</scope>
</reference>
<keyword evidence="1" id="KW-0732">Signal</keyword>
<dbReference type="PaxDb" id="8022-A0A060WZA9"/>
<dbReference type="STRING" id="8022.A0A060WZA9"/>
<dbReference type="EMBL" id="FR904694">
    <property type="protein sequence ID" value="CDQ69935.1"/>
    <property type="molecule type" value="Genomic_DNA"/>
</dbReference>